<organism evidence="2 3">
    <name type="scientific">Loa loa</name>
    <name type="common">Eye worm</name>
    <name type="synonym">Filaria loa</name>
    <dbReference type="NCBI Taxonomy" id="7209"/>
    <lineage>
        <taxon>Eukaryota</taxon>
        <taxon>Metazoa</taxon>
        <taxon>Ecdysozoa</taxon>
        <taxon>Nematoda</taxon>
        <taxon>Chromadorea</taxon>
        <taxon>Rhabditida</taxon>
        <taxon>Spirurina</taxon>
        <taxon>Spiruromorpha</taxon>
        <taxon>Filarioidea</taxon>
        <taxon>Onchocercidae</taxon>
        <taxon>Loa</taxon>
    </lineage>
</organism>
<reference evidence="2" key="1">
    <citation type="submission" date="2012-04" db="EMBL/GenBank/DDBJ databases">
        <title>The Genome Sequence of Loa loa.</title>
        <authorList>
            <consortium name="The Broad Institute Genome Sequencing Platform"/>
            <consortium name="Broad Institute Genome Sequencing Center for Infectious Disease"/>
            <person name="Nutman T.B."/>
            <person name="Fink D.L."/>
            <person name="Russ C."/>
            <person name="Young S."/>
            <person name="Zeng Q."/>
            <person name="Gargeya S."/>
            <person name="Alvarado L."/>
            <person name="Berlin A."/>
            <person name="Chapman S.B."/>
            <person name="Chen Z."/>
            <person name="Freedman E."/>
            <person name="Gellesch M."/>
            <person name="Goldberg J."/>
            <person name="Griggs A."/>
            <person name="Gujja S."/>
            <person name="Heilman E.R."/>
            <person name="Heiman D."/>
            <person name="Howarth C."/>
            <person name="Mehta T."/>
            <person name="Neiman D."/>
            <person name="Pearson M."/>
            <person name="Roberts A."/>
            <person name="Saif S."/>
            <person name="Shea T."/>
            <person name="Shenoy N."/>
            <person name="Sisk P."/>
            <person name="Stolte C."/>
            <person name="Sykes S."/>
            <person name="White J."/>
            <person name="Yandava C."/>
            <person name="Haas B."/>
            <person name="Henn M.R."/>
            <person name="Nusbaum C."/>
            <person name="Birren B."/>
        </authorList>
    </citation>
    <scope>NUCLEOTIDE SEQUENCE [LARGE SCALE GENOMIC DNA]</scope>
</reference>
<evidence type="ECO:0000313" key="3">
    <source>
        <dbReference type="WBParaSite" id="EN70_3079"/>
    </source>
</evidence>
<name>A0A1I7VIZ4_LOALO</name>
<feature type="region of interest" description="Disordered" evidence="1">
    <location>
        <begin position="43"/>
        <end position="85"/>
    </location>
</feature>
<feature type="compositionally biased region" description="Polar residues" evidence="1">
    <location>
        <begin position="43"/>
        <end position="64"/>
    </location>
</feature>
<feature type="compositionally biased region" description="Basic and acidic residues" evidence="1">
    <location>
        <begin position="345"/>
        <end position="360"/>
    </location>
</feature>
<feature type="region of interest" description="Disordered" evidence="1">
    <location>
        <begin position="97"/>
        <end position="120"/>
    </location>
</feature>
<feature type="compositionally biased region" description="Basic and acidic residues" evidence="1">
    <location>
        <begin position="97"/>
        <end position="110"/>
    </location>
</feature>
<evidence type="ECO:0000313" key="2">
    <source>
        <dbReference type="Proteomes" id="UP000095285"/>
    </source>
</evidence>
<feature type="region of interest" description="Disordered" evidence="1">
    <location>
        <begin position="316"/>
        <end position="360"/>
    </location>
</feature>
<evidence type="ECO:0000256" key="1">
    <source>
        <dbReference type="SAM" id="MobiDB-lite"/>
    </source>
</evidence>
<feature type="region of interest" description="Disordered" evidence="1">
    <location>
        <begin position="1"/>
        <end position="27"/>
    </location>
</feature>
<feature type="compositionally biased region" description="Basic and acidic residues" evidence="1">
    <location>
        <begin position="324"/>
        <end position="338"/>
    </location>
</feature>
<keyword evidence="2" id="KW-1185">Reference proteome</keyword>
<dbReference type="AlphaFoldDB" id="A0A1I7VIZ4"/>
<proteinExistence type="predicted"/>
<dbReference type="Proteomes" id="UP000095285">
    <property type="component" value="Unassembled WGS sequence"/>
</dbReference>
<feature type="compositionally biased region" description="Polar residues" evidence="1">
    <location>
        <begin position="111"/>
        <end position="120"/>
    </location>
</feature>
<dbReference type="WBParaSite" id="EN70_3079">
    <property type="protein sequence ID" value="EN70_3079"/>
    <property type="gene ID" value="EN70_3079"/>
</dbReference>
<reference evidence="3" key="2">
    <citation type="submission" date="2016-11" db="UniProtKB">
        <authorList>
            <consortium name="WormBaseParasite"/>
        </authorList>
    </citation>
    <scope>IDENTIFICATION</scope>
</reference>
<feature type="compositionally biased region" description="Low complexity" evidence="1">
    <location>
        <begin position="7"/>
        <end position="20"/>
    </location>
</feature>
<accession>A0A1I7VIZ4</accession>
<sequence>MKEPRASVSPVPSISSPIVSNTETTTTKSGAIVSALTQQFEMNTSKQSIDESISSRPISGNQWSPKGGPKPKELPQQLPTVEYVRTSSGGKYRKIDYEVIDDSKLSRSEPQDSISSQYTFDKQKREENYLVKSSSETSFIAPVQQKEQITVYEYDSQKISRRAGDKPITPSLYEQKIEKFTQDSMPHRQQWTEEKKTEVWSSSSKGAWQYDTKHFSPVTVTPPTTRITHELWDSGKLQHRDITSYDERLAAAMDTGSTVPSSTILVKQNQEGRLISSETWDRKPQKISYSTASTLEKTRELDEEIAQKEDTRRHSPIWAIVKSTRHDESEGKEPKEKAIISNSDDSIHTTRTSKWEITER</sequence>
<protein>
    <submittedName>
        <fullName evidence="3">Uncharacterized protein</fullName>
    </submittedName>
</protein>